<evidence type="ECO:0008006" key="4">
    <source>
        <dbReference type="Google" id="ProtNLM"/>
    </source>
</evidence>
<dbReference type="AlphaFoldDB" id="A0A517Q549"/>
<keyword evidence="1" id="KW-0472">Membrane</keyword>
<proteinExistence type="predicted"/>
<evidence type="ECO:0000313" key="2">
    <source>
        <dbReference type="EMBL" id="QDT26760.1"/>
    </source>
</evidence>
<reference evidence="2 3" key="1">
    <citation type="submission" date="2019-03" db="EMBL/GenBank/DDBJ databases">
        <title>Deep-cultivation of Planctomycetes and their phenomic and genomic characterization uncovers novel biology.</title>
        <authorList>
            <person name="Wiegand S."/>
            <person name="Jogler M."/>
            <person name="Boedeker C."/>
            <person name="Pinto D."/>
            <person name="Vollmers J."/>
            <person name="Rivas-Marin E."/>
            <person name="Kohn T."/>
            <person name="Peeters S.H."/>
            <person name="Heuer A."/>
            <person name="Rast P."/>
            <person name="Oberbeckmann S."/>
            <person name="Bunk B."/>
            <person name="Jeske O."/>
            <person name="Meyerdierks A."/>
            <person name="Storesund J.E."/>
            <person name="Kallscheuer N."/>
            <person name="Luecker S."/>
            <person name="Lage O.M."/>
            <person name="Pohl T."/>
            <person name="Merkel B.J."/>
            <person name="Hornburger P."/>
            <person name="Mueller R.-W."/>
            <person name="Bruemmer F."/>
            <person name="Labrenz M."/>
            <person name="Spormann A.M."/>
            <person name="Op den Camp H."/>
            <person name="Overmann J."/>
            <person name="Amann R."/>
            <person name="Jetten M.S.M."/>
            <person name="Mascher T."/>
            <person name="Medema M.H."/>
            <person name="Devos D.P."/>
            <person name="Kaster A.-K."/>
            <person name="Ovreas L."/>
            <person name="Rohde M."/>
            <person name="Galperin M.Y."/>
            <person name="Jogler C."/>
        </authorList>
    </citation>
    <scope>NUCLEOTIDE SEQUENCE [LARGE SCALE GENOMIC DNA]</scope>
    <source>
        <strain evidence="2 3">Enr10</strain>
    </source>
</reference>
<dbReference type="RefSeq" id="WP_145448939.1">
    <property type="nucleotide sequence ID" value="NZ_CP037421.1"/>
</dbReference>
<dbReference type="SUPFAM" id="SSF52047">
    <property type="entry name" value="RNI-like"/>
    <property type="match status" value="1"/>
</dbReference>
<dbReference type="Gene3D" id="3.80.10.10">
    <property type="entry name" value="Ribonuclease Inhibitor"/>
    <property type="match status" value="1"/>
</dbReference>
<feature type="transmembrane region" description="Helical" evidence="1">
    <location>
        <begin position="14"/>
        <end position="44"/>
    </location>
</feature>
<keyword evidence="3" id="KW-1185">Reference proteome</keyword>
<dbReference type="EMBL" id="CP037421">
    <property type="protein sequence ID" value="QDT26760.1"/>
    <property type="molecule type" value="Genomic_DNA"/>
</dbReference>
<sequence>MKTSYALNRHFRHIIIPLILVAFLFQLKDWVIILLVLWISVELFRVSKRYGKKGKVAFFSGAAVLLLLLGIQIYRGLGYLEVARRVTELGASLASVSGEFIPGPVNYISLGEGVGDAELENIVALEGLDHVETVIASGTPITDDGLFLLARFSHLERLTIINCPQISQEAIDALQQELPNCSILVMTDQ</sequence>
<dbReference type="Proteomes" id="UP000315647">
    <property type="component" value="Chromosome"/>
</dbReference>
<evidence type="ECO:0000256" key="1">
    <source>
        <dbReference type="SAM" id="Phobius"/>
    </source>
</evidence>
<keyword evidence="1" id="KW-0812">Transmembrane</keyword>
<protein>
    <recommendedName>
        <fullName evidence="4">Leucine Rich repeats (2 copies)</fullName>
    </recommendedName>
</protein>
<gene>
    <name evidence="2" type="ORF">Enr10x_20700</name>
</gene>
<organism evidence="2 3">
    <name type="scientific">Gimesia panareensis</name>
    <dbReference type="NCBI Taxonomy" id="2527978"/>
    <lineage>
        <taxon>Bacteria</taxon>
        <taxon>Pseudomonadati</taxon>
        <taxon>Planctomycetota</taxon>
        <taxon>Planctomycetia</taxon>
        <taxon>Planctomycetales</taxon>
        <taxon>Planctomycetaceae</taxon>
        <taxon>Gimesia</taxon>
    </lineage>
</organism>
<dbReference type="InterPro" id="IPR032675">
    <property type="entry name" value="LRR_dom_sf"/>
</dbReference>
<feature type="transmembrane region" description="Helical" evidence="1">
    <location>
        <begin position="56"/>
        <end position="74"/>
    </location>
</feature>
<keyword evidence="1" id="KW-1133">Transmembrane helix</keyword>
<accession>A0A517Q549</accession>
<name>A0A517Q549_9PLAN</name>
<evidence type="ECO:0000313" key="3">
    <source>
        <dbReference type="Proteomes" id="UP000315647"/>
    </source>
</evidence>